<keyword evidence="2" id="KW-1003">Cell membrane</keyword>
<dbReference type="AlphaFoldDB" id="B3QZK3"/>
<gene>
    <name evidence="7" type="ordered locus">ATP_00203</name>
</gene>
<evidence type="ECO:0000313" key="7">
    <source>
        <dbReference type="EMBL" id="CAP18390.1"/>
    </source>
</evidence>
<feature type="transmembrane region" description="Helical" evidence="6">
    <location>
        <begin position="35"/>
        <end position="53"/>
    </location>
</feature>
<reference evidence="7 8" key="1">
    <citation type="journal article" date="2008" name="BMC Genomics">
        <title>The linear chromosome of the plant-pathogenic mycoplasma 'Candidatus Phytoplasma mali'.</title>
        <authorList>
            <person name="Kube M."/>
            <person name="Schneider B."/>
            <person name="Kuhl H."/>
            <person name="Dandekar T."/>
            <person name="Heitmann K."/>
            <person name="Migdoll A.M."/>
            <person name="Reinhardt R."/>
            <person name="Seemueller E."/>
        </authorList>
    </citation>
    <scope>NUCLEOTIDE SEQUENCE [LARGE SCALE GENOMIC DNA]</scope>
    <source>
        <strain evidence="7 8">AT</strain>
    </source>
</reference>
<dbReference type="GO" id="GO:0005886">
    <property type="term" value="C:plasma membrane"/>
    <property type="evidence" value="ECO:0007669"/>
    <property type="project" value="UniProtKB-SubCell"/>
</dbReference>
<feature type="transmembrane region" description="Helical" evidence="6">
    <location>
        <begin position="204"/>
        <end position="225"/>
    </location>
</feature>
<proteinExistence type="predicted"/>
<feature type="transmembrane region" description="Helical" evidence="6">
    <location>
        <begin position="128"/>
        <end position="152"/>
    </location>
</feature>
<protein>
    <recommendedName>
        <fullName evidence="9">Integral membrane protein</fullName>
    </recommendedName>
</protein>
<dbReference type="Pfam" id="PF02588">
    <property type="entry name" value="YitT_membrane"/>
    <property type="match status" value="1"/>
</dbReference>
<evidence type="ECO:0000256" key="5">
    <source>
        <dbReference type="ARBA" id="ARBA00023136"/>
    </source>
</evidence>
<keyword evidence="8" id="KW-1185">Reference proteome</keyword>
<evidence type="ECO:0008006" key="9">
    <source>
        <dbReference type="Google" id="ProtNLM"/>
    </source>
</evidence>
<dbReference type="KEGG" id="pml:ATP_00203"/>
<feature type="transmembrane region" description="Helical" evidence="6">
    <location>
        <begin position="7"/>
        <end position="29"/>
    </location>
</feature>
<feature type="transmembrane region" description="Helical" evidence="6">
    <location>
        <begin position="88"/>
        <end position="108"/>
    </location>
</feature>
<dbReference type="Proteomes" id="UP000002020">
    <property type="component" value="Chromosome"/>
</dbReference>
<evidence type="ECO:0000313" key="8">
    <source>
        <dbReference type="Proteomes" id="UP000002020"/>
    </source>
</evidence>
<evidence type="ECO:0000256" key="4">
    <source>
        <dbReference type="ARBA" id="ARBA00022989"/>
    </source>
</evidence>
<name>B3QZK3_PHYMT</name>
<feature type="transmembrane region" description="Helical" evidence="6">
    <location>
        <begin position="172"/>
        <end position="192"/>
    </location>
</feature>
<sequence>MKYFDFINLFIFFKFILGFIFLFFGIYFFILPKDFIIGGLEGSLIFLDKIFFYKNGKQNHFFTKNNVIVIIRIIFLFLSFFFHDLPFFLKTLIITIFFSFCFKLFDYYKINKNFFIYKFPNFIKNNNIYELFLSIIIIILSVGFGCGFIFSIDACTGGTDCIFLKLNLKYNIELFYILFFTDGLIIIISFLIDLYRKINNKKIIFVKYICSYICFFTVSFIINILNKYIK</sequence>
<dbReference type="STRING" id="37692.ATP_00203"/>
<dbReference type="PANTHER" id="PTHR33545:SF5">
    <property type="entry name" value="UPF0750 MEMBRANE PROTEIN YITT"/>
    <property type="match status" value="1"/>
</dbReference>
<keyword evidence="5 6" id="KW-0472">Membrane</keyword>
<evidence type="ECO:0000256" key="3">
    <source>
        <dbReference type="ARBA" id="ARBA00022692"/>
    </source>
</evidence>
<dbReference type="PANTHER" id="PTHR33545">
    <property type="entry name" value="UPF0750 MEMBRANE PROTEIN YITT-RELATED"/>
    <property type="match status" value="1"/>
</dbReference>
<dbReference type="EMBL" id="CU469464">
    <property type="protein sequence ID" value="CAP18390.1"/>
    <property type="molecule type" value="Genomic_DNA"/>
</dbReference>
<evidence type="ECO:0000256" key="2">
    <source>
        <dbReference type="ARBA" id="ARBA00022475"/>
    </source>
</evidence>
<evidence type="ECO:0000256" key="6">
    <source>
        <dbReference type="SAM" id="Phobius"/>
    </source>
</evidence>
<dbReference type="HOGENOM" id="CLU_1202794_0_0_14"/>
<dbReference type="InterPro" id="IPR051461">
    <property type="entry name" value="UPF0750_membrane"/>
</dbReference>
<dbReference type="InterPro" id="IPR003740">
    <property type="entry name" value="YitT"/>
</dbReference>
<accession>B3QZK3</accession>
<feature type="transmembrane region" description="Helical" evidence="6">
    <location>
        <begin position="65"/>
        <end position="82"/>
    </location>
</feature>
<keyword evidence="3 6" id="KW-0812">Transmembrane</keyword>
<comment type="subcellular location">
    <subcellularLocation>
        <location evidence="1">Cell membrane</location>
        <topology evidence="1">Multi-pass membrane protein</topology>
    </subcellularLocation>
</comment>
<evidence type="ECO:0000256" key="1">
    <source>
        <dbReference type="ARBA" id="ARBA00004651"/>
    </source>
</evidence>
<organism evidence="8">
    <name type="scientific">Phytoplasma mali (strain AT)</name>
    <dbReference type="NCBI Taxonomy" id="482235"/>
    <lineage>
        <taxon>Bacteria</taxon>
        <taxon>Bacillati</taxon>
        <taxon>Mycoplasmatota</taxon>
        <taxon>Mollicutes</taxon>
        <taxon>Acholeplasmatales</taxon>
        <taxon>Acholeplasmataceae</taxon>
        <taxon>Candidatus Phytoplasma</taxon>
        <taxon>16SrX (Apple proliferation group)</taxon>
    </lineage>
</organism>
<keyword evidence="4 6" id="KW-1133">Transmembrane helix</keyword>